<proteinExistence type="predicted"/>
<gene>
    <name evidence="3" type="ORF">HN018_26960</name>
</gene>
<protein>
    <submittedName>
        <fullName evidence="3">Uncharacterized protein</fullName>
    </submittedName>
</protein>
<feature type="coiled-coil region" evidence="1">
    <location>
        <begin position="27"/>
        <end position="54"/>
    </location>
</feature>
<dbReference type="RefSeq" id="WP_171837831.1">
    <property type="nucleotide sequence ID" value="NZ_CP053711.1"/>
</dbReference>
<feature type="coiled-coil region" evidence="1">
    <location>
        <begin position="144"/>
        <end position="171"/>
    </location>
</feature>
<name>A0A6M8I009_9PROT</name>
<sequence>MSDEAEDRLYGLIEIVERHQAAVQVALEGLAVERAALKAEREQLGQDVNGLSRTIRTAVQGGVAESMFVAAETGASALKAATGPLLGRLDQVGTIADQAEATLRRVVLWASWRLLGWGVAAIAALGMMWWLASSAVLWWDAGAIGQAQDQKAVLEAQIAELTANKDGWEKAGMLAKITQCGPRGRPCVRVDENAGQSKLQQLT</sequence>
<evidence type="ECO:0000313" key="4">
    <source>
        <dbReference type="Proteomes" id="UP000500767"/>
    </source>
</evidence>
<keyword evidence="2" id="KW-0472">Membrane</keyword>
<dbReference type="EMBL" id="CP053711">
    <property type="protein sequence ID" value="QKE93767.1"/>
    <property type="molecule type" value="Genomic_DNA"/>
</dbReference>
<accession>A0A6M8I009</accession>
<feature type="transmembrane region" description="Helical" evidence="2">
    <location>
        <begin position="114"/>
        <end position="132"/>
    </location>
</feature>
<geneLocation type="plasmid" evidence="3 4">
    <name>unnamed4</name>
</geneLocation>
<keyword evidence="1" id="KW-0175">Coiled coil</keyword>
<evidence type="ECO:0000256" key="2">
    <source>
        <dbReference type="SAM" id="Phobius"/>
    </source>
</evidence>
<keyword evidence="2" id="KW-1133">Transmembrane helix</keyword>
<reference evidence="3 4" key="1">
    <citation type="journal article" date="2014" name="World J. Microbiol. Biotechnol.">
        <title>Biodiversity and physiological characteristics of Antarctic and Arctic lichens-associated bacteria.</title>
        <authorList>
            <person name="Lee Y.M."/>
            <person name="Kim E.H."/>
            <person name="Lee H.K."/>
            <person name="Hong S.G."/>
        </authorList>
    </citation>
    <scope>NUCLEOTIDE SEQUENCE [LARGE SCALE GENOMIC DNA]</scope>
    <source>
        <strain evidence="3 4">PAMC 26569</strain>
        <plasmid evidence="3">unnamed4</plasmid>
    </source>
</reference>
<keyword evidence="3" id="KW-0614">Plasmid</keyword>
<keyword evidence="2" id="KW-0812">Transmembrane</keyword>
<dbReference type="AlphaFoldDB" id="A0A6M8I009"/>
<dbReference type="KEGG" id="lck:HN018_26960"/>
<organism evidence="3 4">
    <name type="scientific">Lichenicola cladoniae</name>
    <dbReference type="NCBI Taxonomy" id="1484109"/>
    <lineage>
        <taxon>Bacteria</taxon>
        <taxon>Pseudomonadati</taxon>
        <taxon>Pseudomonadota</taxon>
        <taxon>Alphaproteobacteria</taxon>
        <taxon>Acetobacterales</taxon>
        <taxon>Acetobacteraceae</taxon>
        <taxon>Lichenicola</taxon>
    </lineage>
</organism>
<evidence type="ECO:0000256" key="1">
    <source>
        <dbReference type="SAM" id="Coils"/>
    </source>
</evidence>
<keyword evidence="4" id="KW-1185">Reference proteome</keyword>
<evidence type="ECO:0000313" key="3">
    <source>
        <dbReference type="EMBL" id="QKE93767.1"/>
    </source>
</evidence>
<dbReference type="Proteomes" id="UP000500767">
    <property type="component" value="Plasmid unnamed4"/>
</dbReference>